<feature type="transmembrane region" description="Helical" evidence="5">
    <location>
        <begin position="339"/>
        <end position="358"/>
    </location>
</feature>
<dbReference type="Proteomes" id="UP001240777">
    <property type="component" value="Unassembled WGS sequence"/>
</dbReference>
<dbReference type="GO" id="GO:0022857">
    <property type="term" value="F:transmembrane transporter activity"/>
    <property type="evidence" value="ECO:0007669"/>
    <property type="project" value="InterPro"/>
</dbReference>
<comment type="subcellular location">
    <subcellularLocation>
        <location evidence="1">Membrane</location>
        <topology evidence="1">Multi-pass membrane protein</topology>
    </subcellularLocation>
</comment>
<keyword evidence="3 5" id="KW-1133">Transmembrane helix</keyword>
<dbReference type="Proteomes" id="UP001177258">
    <property type="component" value="Unassembled WGS sequence"/>
</dbReference>
<dbReference type="EMBL" id="JAUPEV010000003">
    <property type="protein sequence ID" value="MDO7252904.1"/>
    <property type="molecule type" value="Genomic_DNA"/>
</dbReference>
<comment type="caution">
    <text evidence="8">The sequence shown here is derived from an EMBL/GenBank/DDBJ whole genome shotgun (WGS) entry which is preliminary data.</text>
</comment>
<dbReference type="AlphaFoldDB" id="A0AA90Q2K3"/>
<feature type="transmembrane region" description="Helical" evidence="5">
    <location>
        <begin position="173"/>
        <end position="192"/>
    </location>
</feature>
<evidence type="ECO:0000313" key="10">
    <source>
        <dbReference type="Proteomes" id="UP001240777"/>
    </source>
</evidence>
<organism evidence="8 9">
    <name type="scientific">Helicobacter cappadocius</name>
    <dbReference type="NCBI Taxonomy" id="3063998"/>
    <lineage>
        <taxon>Bacteria</taxon>
        <taxon>Pseudomonadati</taxon>
        <taxon>Campylobacterota</taxon>
        <taxon>Epsilonproteobacteria</taxon>
        <taxon>Campylobacterales</taxon>
        <taxon>Helicobacteraceae</taxon>
        <taxon>Helicobacter</taxon>
    </lineage>
</organism>
<dbReference type="PANTHER" id="PTHR11662">
    <property type="entry name" value="SOLUTE CARRIER FAMILY 17"/>
    <property type="match status" value="1"/>
</dbReference>
<evidence type="ECO:0000256" key="5">
    <source>
        <dbReference type="SAM" id="Phobius"/>
    </source>
</evidence>
<evidence type="ECO:0000313" key="7">
    <source>
        <dbReference type="EMBL" id="MDO7252904.1"/>
    </source>
</evidence>
<reference evidence="7" key="2">
    <citation type="submission" date="2023-07" db="EMBL/GenBank/DDBJ databases">
        <authorList>
            <person name="Aydin F."/>
            <person name="Tarhane S."/>
            <person name="Saticioglu I.B."/>
            <person name="Karakaya E."/>
            <person name="Abay S."/>
            <person name="Guran O."/>
            <person name="Bozkurt E."/>
            <person name="Uzum N."/>
            <person name="Olgun K."/>
            <person name="Jablonski D."/>
        </authorList>
    </citation>
    <scope>NUCLEOTIDE SEQUENCE</scope>
    <source>
        <strain evidence="7">Faydin-H75</strain>
    </source>
</reference>
<proteinExistence type="predicted"/>
<feature type="transmembrane region" description="Helical" evidence="5">
    <location>
        <begin position="281"/>
        <end position="302"/>
    </location>
</feature>
<name>A0AA90Q2K3_9HELI</name>
<sequence>MWKTNYRYNIFFLILLLALINYIDRGALSYSGEFIINEYGLNKEQWGNVLGFFGYGYMFGALFGGLLSDKFGPKKVWLIAGISWSIFESLTAFAGNIGMMFFGGSVLAGFALMRILFGLTEGPVYCVINKTISSWAAPKERGFVVSMGLLSTPLGALLTAPVAVFLLSYSGSWRVTFIVLGMLGIIVLYFLMRIMTDHPCENPKVSKEELAIISQKEIIEEKSQSGIHYHWWHFFRSRTLMLNTAGYFAFNYVNFLLLTWTPKYLQDVFGYNLFSLWYMGMIPWIGACITILLGGKISDLLLKKTGSARIARGYFAAGLLLLTTLSFLCVGFSSSVIVAIVMIAVGNALNSFANTVYWTVVIDTSPKQKVGTFSGMMHFFGNIASILAPSITGVLVSSNGYNAMFVVASVVTCIGMICMLLVKPGKF</sequence>
<feature type="transmembrane region" description="Helical" evidence="5">
    <location>
        <begin position="379"/>
        <end position="397"/>
    </location>
</feature>
<keyword evidence="4 5" id="KW-0472">Membrane</keyword>
<feature type="transmembrane region" description="Helical" evidence="5">
    <location>
        <begin position="49"/>
        <end position="67"/>
    </location>
</feature>
<evidence type="ECO:0000313" key="9">
    <source>
        <dbReference type="Proteomes" id="UP001177258"/>
    </source>
</evidence>
<dbReference type="InterPro" id="IPR011701">
    <property type="entry name" value="MFS"/>
</dbReference>
<dbReference type="RefSeq" id="WP_305516748.1">
    <property type="nucleotide sequence ID" value="NZ_JAUPEV010000003.1"/>
</dbReference>
<evidence type="ECO:0000256" key="1">
    <source>
        <dbReference type="ARBA" id="ARBA00004141"/>
    </source>
</evidence>
<feature type="transmembrane region" description="Helical" evidence="5">
    <location>
        <begin position="143"/>
        <end position="167"/>
    </location>
</feature>
<reference evidence="7 9" key="3">
    <citation type="journal article" date="2024" name="Syst. Appl. Microbiol.">
        <title>Helicobacter cappadocius sp. nov., from lizards: The first psychrotrophic Helicobacter species.</title>
        <authorList>
            <person name="Aydin F."/>
            <person name="Tarhane S."/>
            <person name="Karakaya E."/>
            <person name="Abay S."/>
            <person name="Kayman T."/>
            <person name="Guran O."/>
            <person name="Bozkurt E."/>
            <person name="Uzum N."/>
            <person name="Avci A."/>
            <person name="Olgun K."/>
            <person name="Jablonski D."/>
            <person name="Guran C."/>
            <person name="Burcin Saticioglu I."/>
        </authorList>
    </citation>
    <scope>NUCLEOTIDE SEQUENCE [LARGE SCALE GENOMIC DNA]</scope>
    <source>
        <strain evidence="7">Faydin-H75</strain>
        <strain evidence="9">faydin-H76</strain>
    </source>
</reference>
<dbReference type="PANTHER" id="PTHR11662:SF399">
    <property type="entry name" value="FI19708P1-RELATED"/>
    <property type="match status" value="1"/>
</dbReference>
<protein>
    <submittedName>
        <fullName evidence="8">MFS transporter</fullName>
    </submittedName>
</protein>
<keyword evidence="10" id="KW-1185">Reference proteome</keyword>
<dbReference type="EMBL" id="JAUYZK010000004">
    <property type="protein sequence ID" value="MDP2538948.1"/>
    <property type="molecule type" value="Genomic_DNA"/>
</dbReference>
<feature type="transmembrane region" description="Helical" evidence="5">
    <location>
        <begin position="100"/>
        <end position="122"/>
    </location>
</feature>
<evidence type="ECO:0000259" key="6">
    <source>
        <dbReference type="PROSITE" id="PS50850"/>
    </source>
</evidence>
<feature type="transmembrane region" description="Helical" evidence="5">
    <location>
        <begin position="240"/>
        <end position="261"/>
    </location>
</feature>
<dbReference type="InterPro" id="IPR020846">
    <property type="entry name" value="MFS_dom"/>
</dbReference>
<keyword evidence="2 5" id="KW-0812">Transmembrane</keyword>
<dbReference type="Pfam" id="PF07690">
    <property type="entry name" value="MFS_1"/>
    <property type="match status" value="1"/>
</dbReference>
<accession>A0AA90Q2K3</accession>
<dbReference type="CDD" id="cd17319">
    <property type="entry name" value="MFS_ExuT_GudP_like"/>
    <property type="match status" value="1"/>
</dbReference>
<dbReference type="PROSITE" id="PS50850">
    <property type="entry name" value="MFS"/>
    <property type="match status" value="1"/>
</dbReference>
<dbReference type="SUPFAM" id="SSF103473">
    <property type="entry name" value="MFS general substrate transporter"/>
    <property type="match status" value="1"/>
</dbReference>
<reference evidence="8 10" key="1">
    <citation type="submission" date="2023-07" db="EMBL/GenBank/DDBJ databases">
        <title>Unpublished Manusciprt.</title>
        <authorList>
            <person name="Aydin F."/>
            <person name="Tarhane S."/>
            <person name="Saticioglu I.B."/>
            <person name="Karakaya E."/>
            <person name="Abay S."/>
            <person name="Guran O."/>
            <person name="Bozkurt E."/>
            <person name="Uzum N."/>
            <person name="Olgun K."/>
            <person name="Jablonski D."/>
        </authorList>
    </citation>
    <scope>NUCLEOTIDE SEQUENCE</scope>
    <source>
        <strain evidence="10">faydin-H75</strain>
        <strain evidence="8">Faydin-H76</strain>
    </source>
</reference>
<feature type="transmembrane region" description="Helical" evidence="5">
    <location>
        <begin position="314"/>
        <end position="333"/>
    </location>
</feature>
<evidence type="ECO:0000256" key="2">
    <source>
        <dbReference type="ARBA" id="ARBA00022692"/>
    </source>
</evidence>
<dbReference type="InterPro" id="IPR050382">
    <property type="entry name" value="MFS_Na/Anion_cotransporter"/>
</dbReference>
<evidence type="ECO:0000313" key="8">
    <source>
        <dbReference type="EMBL" id="MDP2538948.1"/>
    </source>
</evidence>
<dbReference type="InterPro" id="IPR036259">
    <property type="entry name" value="MFS_trans_sf"/>
</dbReference>
<evidence type="ECO:0000256" key="4">
    <source>
        <dbReference type="ARBA" id="ARBA00023136"/>
    </source>
</evidence>
<feature type="transmembrane region" description="Helical" evidence="5">
    <location>
        <begin position="403"/>
        <end position="422"/>
    </location>
</feature>
<dbReference type="Gene3D" id="1.20.1250.20">
    <property type="entry name" value="MFS general substrate transporter like domains"/>
    <property type="match status" value="2"/>
</dbReference>
<gene>
    <name evidence="7" type="ORF">Q5I04_03120</name>
    <name evidence="8" type="ORF">Q5I06_04055</name>
</gene>
<dbReference type="GO" id="GO:0016020">
    <property type="term" value="C:membrane"/>
    <property type="evidence" value="ECO:0007669"/>
    <property type="project" value="UniProtKB-SubCell"/>
</dbReference>
<feature type="transmembrane region" description="Helical" evidence="5">
    <location>
        <begin position="76"/>
        <end position="94"/>
    </location>
</feature>
<feature type="domain" description="Major facilitator superfamily (MFS) profile" evidence="6">
    <location>
        <begin position="10"/>
        <end position="427"/>
    </location>
</feature>
<evidence type="ECO:0000256" key="3">
    <source>
        <dbReference type="ARBA" id="ARBA00022989"/>
    </source>
</evidence>